<name>A0A0F9PLZ6_9ZZZZ</name>
<gene>
    <name evidence="2" type="ORF">LCGC14_0826320</name>
</gene>
<comment type="caution">
    <text evidence="2">The sequence shown here is derived from an EMBL/GenBank/DDBJ whole genome shotgun (WGS) entry which is preliminary data.</text>
</comment>
<reference evidence="2" key="1">
    <citation type="journal article" date="2015" name="Nature">
        <title>Complex archaea that bridge the gap between prokaryotes and eukaryotes.</title>
        <authorList>
            <person name="Spang A."/>
            <person name="Saw J.H."/>
            <person name="Jorgensen S.L."/>
            <person name="Zaremba-Niedzwiedzka K."/>
            <person name="Martijn J."/>
            <person name="Lind A.E."/>
            <person name="van Eijk R."/>
            <person name="Schleper C."/>
            <person name="Guy L."/>
            <person name="Ettema T.J."/>
        </authorList>
    </citation>
    <scope>NUCLEOTIDE SEQUENCE</scope>
</reference>
<accession>A0A0F9PLZ6</accession>
<dbReference type="AlphaFoldDB" id="A0A0F9PLZ6"/>
<dbReference type="EMBL" id="LAZR01002349">
    <property type="protein sequence ID" value="KKN31209.1"/>
    <property type="molecule type" value="Genomic_DNA"/>
</dbReference>
<evidence type="ECO:0000313" key="2">
    <source>
        <dbReference type="EMBL" id="KKN31209.1"/>
    </source>
</evidence>
<protein>
    <recommendedName>
        <fullName evidence="1">RAMA domain-containing protein</fullName>
    </recommendedName>
</protein>
<sequence>MPIHNRALLVPGEILRARYQGREVMAEVVAEGLIRVDGGETHTSVSAAAKAITGRSTNGWKFWSLVNVPDVPPEQAPLLEPPTPDVKVDSDVKKATPERPFIPSGSCDSPFHGKGKSCPDSIAVVTRVKGADERMGEVHERCYDHVVNILIYWDGFWTTEPLDEEELARAERKVDLRRRGGRKAE</sequence>
<organism evidence="2">
    <name type="scientific">marine sediment metagenome</name>
    <dbReference type="NCBI Taxonomy" id="412755"/>
    <lineage>
        <taxon>unclassified sequences</taxon>
        <taxon>metagenomes</taxon>
        <taxon>ecological metagenomes</taxon>
    </lineage>
</organism>
<dbReference type="Pfam" id="PF18755">
    <property type="entry name" value="RAMA"/>
    <property type="match status" value="1"/>
</dbReference>
<evidence type="ECO:0000259" key="1">
    <source>
        <dbReference type="Pfam" id="PF18755"/>
    </source>
</evidence>
<dbReference type="InterPro" id="IPR040843">
    <property type="entry name" value="RAMA"/>
</dbReference>
<proteinExistence type="predicted"/>
<feature type="domain" description="RAMA" evidence="1">
    <location>
        <begin position="8"/>
        <end position="65"/>
    </location>
</feature>